<name>A0ACB8ZZ80_ARCLA</name>
<evidence type="ECO:0000313" key="2">
    <source>
        <dbReference type="Proteomes" id="UP001055879"/>
    </source>
</evidence>
<reference evidence="2" key="1">
    <citation type="journal article" date="2022" name="Mol. Ecol. Resour.">
        <title>The genomes of chicory, endive, great burdock and yacon provide insights into Asteraceae palaeo-polyploidization history and plant inulin production.</title>
        <authorList>
            <person name="Fan W."/>
            <person name="Wang S."/>
            <person name="Wang H."/>
            <person name="Wang A."/>
            <person name="Jiang F."/>
            <person name="Liu H."/>
            <person name="Zhao H."/>
            <person name="Xu D."/>
            <person name="Zhang Y."/>
        </authorList>
    </citation>
    <scope>NUCLEOTIDE SEQUENCE [LARGE SCALE GENOMIC DNA]</scope>
    <source>
        <strain evidence="2">cv. Niubang</strain>
    </source>
</reference>
<evidence type="ECO:0000313" key="1">
    <source>
        <dbReference type="EMBL" id="KAI3703041.1"/>
    </source>
</evidence>
<dbReference type="EMBL" id="CM042055">
    <property type="protein sequence ID" value="KAI3703041.1"/>
    <property type="molecule type" value="Genomic_DNA"/>
</dbReference>
<gene>
    <name evidence="1" type="ORF">L6452_28795</name>
</gene>
<comment type="caution">
    <text evidence="1">The sequence shown here is derived from an EMBL/GenBank/DDBJ whole genome shotgun (WGS) entry which is preliminary data.</text>
</comment>
<proteinExistence type="predicted"/>
<reference evidence="1 2" key="2">
    <citation type="journal article" date="2022" name="Mol. Ecol. Resour.">
        <title>The genomes of chicory, endive, great burdock and yacon provide insights into Asteraceae paleo-polyploidization history and plant inulin production.</title>
        <authorList>
            <person name="Fan W."/>
            <person name="Wang S."/>
            <person name="Wang H."/>
            <person name="Wang A."/>
            <person name="Jiang F."/>
            <person name="Liu H."/>
            <person name="Zhao H."/>
            <person name="Xu D."/>
            <person name="Zhang Y."/>
        </authorList>
    </citation>
    <scope>NUCLEOTIDE SEQUENCE [LARGE SCALE GENOMIC DNA]</scope>
    <source>
        <strain evidence="2">cv. Niubang</strain>
    </source>
</reference>
<organism evidence="1 2">
    <name type="scientific">Arctium lappa</name>
    <name type="common">Greater burdock</name>
    <name type="synonym">Lappa major</name>
    <dbReference type="NCBI Taxonomy" id="4217"/>
    <lineage>
        <taxon>Eukaryota</taxon>
        <taxon>Viridiplantae</taxon>
        <taxon>Streptophyta</taxon>
        <taxon>Embryophyta</taxon>
        <taxon>Tracheophyta</taxon>
        <taxon>Spermatophyta</taxon>
        <taxon>Magnoliopsida</taxon>
        <taxon>eudicotyledons</taxon>
        <taxon>Gunneridae</taxon>
        <taxon>Pentapetalae</taxon>
        <taxon>asterids</taxon>
        <taxon>campanulids</taxon>
        <taxon>Asterales</taxon>
        <taxon>Asteraceae</taxon>
        <taxon>Carduoideae</taxon>
        <taxon>Cardueae</taxon>
        <taxon>Arctiinae</taxon>
        <taxon>Arctium</taxon>
    </lineage>
</organism>
<sequence>MYVCMIMVFHSLCVFGFFVLNAMLLSFISMILKCQFQGVVWIRRRNSKFVFLTVCKIKGKMVLCFLSTPQKLRMTMGLFLGGSSLFGVGLYLSYVHVARQQAWIQD</sequence>
<accession>A0ACB8ZZ80</accession>
<keyword evidence="2" id="KW-1185">Reference proteome</keyword>
<dbReference type="Proteomes" id="UP001055879">
    <property type="component" value="Linkage Group LG09"/>
</dbReference>
<protein>
    <submittedName>
        <fullName evidence="1">Uncharacterized protein</fullName>
    </submittedName>
</protein>